<sequence length="221" mass="25482">MLYIVPTPIGNLEDITFRAIRILKKVDFILAENIKNSKKLLNYYKIKNILKSYHSYNEYKIILNLITFLKKGNDIALISDAGTPIISDPGFLLVKYCIKNKIKVSCLPGATAFLPALINSGFYINEFTFIGFLPHKQGKKNKLKTICKESRTIILYESPYRILETLFLIKKFLGKKQKKISLCREISKKFEETIIGNINEILYFFKKKTPKGEFVIILQGN</sequence>
<evidence type="ECO:0000256" key="5">
    <source>
        <dbReference type="ARBA" id="ARBA00022691"/>
    </source>
</evidence>
<protein>
    <recommendedName>
        <fullName evidence="6">Ribosomal RNA small subunit methyltransferase I</fullName>
        <ecNumber evidence="6">2.1.1.198</ecNumber>
    </recommendedName>
    <alternativeName>
        <fullName evidence="6">16S rRNA 2'-O-ribose C1402 methyltransferase</fullName>
    </alternativeName>
    <alternativeName>
        <fullName evidence="6">rRNA (cytidine-2'-O-)-methyltransferase RsmI</fullName>
    </alternativeName>
</protein>
<dbReference type="SUPFAM" id="SSF53790">
    <property type="entry name" value="Tetrapyrrole methylase"/>
    <property type="match status" value="1"/>
</dbReference>
<feature type="domain" description="Tetrapyrrole methylase" evidence="7">
    <location>
        <begin position="1"/>
        <end position="201"/>
    </location>
</feature>
<dbReference type="InterPro" id="IPR018063">
    <property type="entry name" value="SAM_MeTrfase_RsmI_CS"/>
</dbReference>
<dbReference type="AlphaFoldDB" id="C7LJZ8"/>
<dbReference type="Proteomes" id="UP000008074">
    <property type="component" value="Chromosome"/>
</dbReference>
<comment type="function">
    <text evidence="6">Catalyzes the 2'-O-methylation of the ribose of cytidine 1402 (C1402) in 16S rRNA.</text>
</comment>
<dbReference type="InterPro" id="IPR035996">
    <property type="entry name" value="4pyrrol_Methylase_sf"/>
</dbReference>
<evidence type="ECO:0000313" key="8">
    <source>
        <dbReference type="EMBL" id="ACU52760.1"/>
    </source>
</evidence>
<comment type="catalytic activity">
    <reaction evidence="6">
        <text>cytidine(1402) in 16S rRNA + S-adenosyl-L-methionine = 2'-O-methylcytidine(1402) in 16S rRNA + S-adenosyl-L-homocysteine + H(+)</text>
        <dbReference type="Rhea" id="RHEA:42924"/>
        <dbReference type="Rhea" id="RHEA-COMP:10285"/>
        <dbReference type="Rhea" id="RHEA-COMP:10286"/>
        <dbReference type="ChEBI" id="CHEBI:15378"/>
        <dbReference type="ChEBI" id="CHEBI:57856"/>
        <dbReference type="ChEBI" id="CHEBI:59789"/>
        <dbReference type="ChEBI" id="CHEBI:74495"/>
        <dbReference type="ChEBI" id="CHEBI:82748"/>
        <dbReference type="EC" id="2.1.1.198"/>
    </reaction>
</comment>
<keyword evidence="4 6" id="KW-0808">Transferase</keyword>
<dbReference type="FunFam" id="3.30.950.10:FF:000002">
    <property type="entry name" value="Ribosomal RNA small subunit methyltransferase I"/>
    <property type="match status" value="1"/>
</dbReference>
<dbReference type="EC" id="2.1.1.198" evidence="6"/>
<dbReference type="Gene3D" id="3.30.950.10">
    <property type="entry name" value="Methyltransferase, Cobalt-precorrin-4 Transmethylase, Domain 2"/>
    <property type="match status" value="1"/>
</dbReference>
<dbReference type="Gene3D" id="3.40.1010.10">
    <property type="entry name" value="Cobalt-precorrin-4 Transmethylase, Domain 1"/>
    <property type="match status" value="1"/>
</dbReference>
<dbReference type="PIRSF" id="PIRSF005917">
    <property type="entry name" value="MTase_YraL"/>
    <property type="match status" value="1"/>
</dbReference>
<dbReference type="Pfam" id="PF00590">
    <property type="entry name" value="TP_methylase"/>
    <property type="match status" value="1"/>
</dbReference>
<dbReference type="EMBL" id="CP001605">
    <property type="protein sequence ID" value="ACU52760.1"/>
    <property type="molecule type" value="Genomic_DNA"/>
</dbReference>
<evidence type="ECO:0000256" key="4">
    <source>
        <dbReference type="ARBA" id="ARBA00022679"/>
    </source>
</evidence>
<dbReference type="PANTHER" id="PTHR46111:SF1">
    <property type="entry name" value="RIBOSOMAL RNA SMALL SUBUNIT METHYLTRANSFERASE I"/>
    <property type="match status" value="1"/>
</dbReference>
<keyword evidence="2 6" id="KW-0698">rRNA processing</keyword>
<keyword evidence="5 6" id="KW-0949">S-adenosyl-L-methionine</keyword>
<accession>C7LJZ8</accession>
<dbReference type="PROSITE" id="PS01296">
    <property type="entry name" value="RSMI"/>
    <property type="match status" value="1"/>
</dbReference>
<evidence type="ECO:0000256" key="3">
    <source>
        <dbReference type="ARBA" id="ARBA00022603"/>
    </source>
</evidence>
<dbReference type="InterPro" id="IPR014777">
    <property type="entry name" value="4pyrrole_Mease_sub1"/>
</dbReference>
<dbReference type="InterPro" id="IPR008189">
    <property type="entry name" value="rRNA_ssu_MeTfrase_I"/>
</dbReference>
<dbReference type="HOGENOM" id="CLU_044779_4_0_10"/>
<dbReference type="CDD" id="cd11648">
    <property type="entry name" value="RsmI"/>
    <property type="match status" value="1"/>
</dbReference>
<dbReference type="KEGG" id="sms:SMDSEM_029"/>
<dbReference type="PANTHER" id="PTHR46111">
    <property type="entry name" value="RIBOSOMAL RNA SMALL SUBUNIT METHYLTRANSFERASE I"/>
    <property type="match status" value="1"/>
</dbReference>
<keyword evidence="1 6" id="KW-0963">Cytoplasm</keyword>
<evidence type="ECO:0000256" key="1">
    <source>
        <dbReference type="ARBA" id="ARBA00022490"/>
    </source>
</evidence>
<dbReference type="HAMAP" id="MF_01877">
    <property type="entry name" value="16SrRNA_methyltr_I"/>
    <property type="match status" value="1"/>
</dbReference>
<dbReference type="InterPro" id="IPR014776">
    <property type="entry name" value="4pyrrole_Mease_sub2"/>
</dbReference>
<name>C7LJZ8_KARMS</name>
<evidence type="ECO:0000259" key="7">
    <source>
        <dbReference type="Pfam" id="PF00590"/>
    </source>
</evidence>
<evidence type="ECO:0000256" key="6">
    <source>
        <dbReference type="HAMAP-Rule" id="MF_01877"/>
    </source>
</evidence>
<evidence type="ECO:0000256" key="2">
    <source>
        <dbReference type="ARBA" id="ARBA00022552"/>
    </source>
</evidence>
<comment type="subcellular location">
    <subcellularLocation>
        <location evidence="6">Cytoplasm</location>
    </subcellularLocation>
</comment>
<organism evidence="8 9">
    <name type="scientific">Karelsulcia muelleri (strain SMDSEM)</name>
    <name type="common">Sulcia muelleri</name>
    <dbReference type="NCBI Taxonomy" id="595499"/>
    <lineage>
        <taxon>Bacteria</taxon>
        <taxon>Pseudomonadati</taxon>
        <taxon>Bacteroidota</taxon>
        <taxon>Flavobacteriia</taxon>
        <taxon>Flavobacteriales</taxon>
        <taxon>Candidatus Karelsulcia</taxon>
    </lineage>
</organism>
<dbReference type="NCBIfam" id="TIGR00096">
    <property type="entry name" value="16S rRNA (cytidine(1402)-2'-O)-methyltransferase"/>
    <property type="match status" value="1"/>
</dbReference>
<reference evidence="8 9" key="1">
    <citation type="journal article" date="2009" name="Proc. Natl. Acad. Sci. U.S.A.">
        <title>Convergent evolution of metabolic roles in bacterial co-symbionts of insects.</title>
        <authorList>
            <person name="McCutcheon J.P."/>
            <person name="McDonald B.R."/>
            <person name="Moran N.A."/>
        </authorList>
    </citation>
    <scope>NUCLEOTIDE SEQUENCE [LARGE SCALE GENOMIC DNA]</scope>
    <source>
        <strain evidence="8 9">SMDSEM</strain>
    </source>
</reference>
<gene>
    <name evidence="6" type="primary">rsmI</name>
    <name evidence="8" type="ordered locus">SMDSEM_029</name>
</gene>
<dbReference type="GO" id="GO:0005737">
    <property type="term" value="C:cytoplasm"/>
    <property type="evidence" value="ECO:0007669"/>
    <property type="project" value="UniProtKB-SubCell"/>
</dbReference>
<comment type="similarity">
    <text evidence="6">Belongs to the methyltransferase superfamily. RsmI family.</text>
</comment>
<dbReference type="InterPro" id="IPR000878">
    <property type="entry name" value="4pyrrol_Mease"/>
</dbReference>
<dbReference type="GO" id="GO:0070677">
    <property type="term" value="F:rRNA (cytosine-2'-O-)-methyltransferase activity"/>
    <property type="evidence" value="ECO:0007669"/>
    <property type="project" value="UniProtKB-UniRule"/>
</dbReference>
<evidence type="ECO:0000313" key="9">
    <source>
        <dbReference type="Proteomes" id="UP000008074"/>
    </source>
</evidence>
<keyword evidence="3 6" id="KW-0489">Methyltransferase</keyword>
<dbReference type="STRING" id="595499.SMDSEM_029"/>
<proteinExistence type="inferred from homology"/>